<accession>A0ABP7ES29</accession>
<dbReference type="Pfam" id="PF00561">
    <property type="entry name" value="Abhydrolase_1"/>
    <property type="match status" value="1"/>
</dbReference>
<reference evidence="3" key="1">
    <citation type="journal article" date="2019" name="Int. J. Syst. Evol. Microbiol.">
        <title>The Global Catalogue of Microorganisms (GCM) 10K type strain sequencing project: providing services to taxonomists for standard genome sequencing and annotation.</title>
        <authorList>
            <consortium name="The Broad Institute Genomics Platform"/>
            <consortium name="The Broad Institute Genome Sequencing Center for Infectious Disease"/>
            <person name="Wu L."/>
            <person name="Ma J."/>
        </authorList>
    </citation>
    <scope>NUCLEOTIDE SEQUENCE [LARGE SCALE GENOMIC DNA]</scope>
    <source>
        <strain evidence="3">JCM 30846</strain>
    </source>
</reference>
<dbReference type="InterPro" id="IPR000073">
    <property type="entry name" value="AB_hydrolase_1"/>
</dbReference>
<dbReference type="EMBL" id="BAABEP010000011">
    <property type="protein sequence ID" value="GAA3723721.1"/>
    <property type="molecule type" value="Genomic_DNA"/>
</dbReference>
<dbReference type="SUPFAM" id="SSF53474">
    <property type="entry name" value="alpha/beta-Hydrolases"/>
    <property type="match status" value="1"/>
</dbReference>
<name>A0ABP7ES29_9ACTN</name>
<organism evidence="2 3">
    <name type="scientific">Streptomyces tremellae</name>
    <dbReference type="NCBI Taxonomy" id="1124239"/>
    <lineage>
        <taxon>Bacteria</taxon>
        <taxon>Bacillati</taxon>
        <taxon>Actinomycetota</taxon>
        <taxon>Actinomycetes</taxon>
        <taxon>Kitasatosporales</taxon>
        <taxon>Streptomycetaceae</taxon>
        <taxon>Streptomyces</taxon>
    </lineage>
</organism>
<comment type="caution">
    <text evidence="2">The sequence shown here is derived from an EMBL/GenBank/DDBJ whole genome shotgun (WGS) entry which is preliminary data.</text>
</comment>
<dbReference type="Proteomes" id="UP001499884">
    <property type="component" value="Unassembled WGS sequence"/>
</dbReference>
<dbReference type="PANTHER" id="PTHR43433:SF5">
    <property type="entry name" value="AB HYDROLASE-1 DOMAIN-CONTAINING PROTEIN"/>
    <property type="match status" value="1"/>
</dbReference>
<dbReference type="Gene3D" id="3.40.50.1820">
    <property type="entry name" value="alpha/beta hydrolase"/>
    <property type="match status" value="1"/>
</dbReference>
<dbReference type="InterPro" id="IPR029058">
    <property type="entry name" value="AB_hydrolase_fold"/>
</dbReference>
<proteinExistence type="predicted"/>
<evidence type="ECO:0000313" key="3">
    <source>
        <dbReference type="Proteomes" id="UP001499884"/>
    </source>
</evidence>
<dbReference type="RefSeq" id="WP_345644700.1">
    <property type="nucleotide sequence ID" value="NZ_BAABEP010000011.1"/>
</dbReference>
<feature type="domain" description="AB hydrolase-1" evidence="1">
    <location>
        <begin position="20"/>
        <end position="127"/>
    </location>
</feature>
<evidence type="ECO:0000259" key="1">
    <source>
        <dbReference type="Pfam" id="PF00561"/>
    </source>
</evidence>
<keyword evidence="2" id="KW-0378">Hydrolase</keyword>
<protein>
    <submittedName>
        <fullName evidence="2">Alpha/beta hydrolase</fullName>
    </submittedName>
</protein>
<dbReference type="GO" id="GO:0016787">
    <property type="term" value="F:hydrolase activity"/>
    <property type="evidence" value="ECO:0007669"/>
    <property type="project" value="UniProtKB-KW"/>
</dbReference>
<dbReference type="PANTHER" id="PTHR43433">
    <property type="entry name" value="HYDROLASE, ALPHA/BETA FOLD FAMILY PROTEIN"/>
    <property type="match status" value="1"/>
</dbReference>
<evidence type="ECO:0000313" key="2">
    <source>
        <dbReference type="EMBL" id="GAA3723721.1"/>
    </source>
</evidence>
<sequence>MSYLGVPGAELYYEVSGAGPVLLLISGGTDDARDFEGVVPLLQDAFTVVAYDCRGLSRSRLDGDPVDVPVEVHADDARRLLHAVGDGPAQVFGSSSGGQIALSLTARHPELVRAVVAHEPPAVTLLPDGDPRRTALAEARAVHAREGVRAGMAAFVAAAGLDRVRHPGRHAPESPRAAVNTQRRLVRMERNLEYFLSHVVGPAADYVPDVDALSSVPARVTVAVGDASEGQLAHAAGRALAVRLGREPAVLPGGHAGFVTHPTAFARVLRALLAVRPGAV</sequence>
<gene>
    <name evidence="2" type="ORF">GCM10023082_22280</name>
</gene>
<keyword evidence="3" id="KW-1185">Reference proteome</keyword>
<dbReference type="InterPro" id="IPR050471">
    <property type="entry name" value="AB_hydrolase"/>
</dbReference>